<dbReference type="KEGG" id="hcv:FTV88_3347"/>
<reference evidence="2" key="1">
    <citation type="submission" date="2019-11" db="EMBL/GenBank/DDBJ databases">
        <title>Genome sequence of Heliorestis convoluta strain HH, an alkaliphilic and minimalistic phototrophic bacterium from a soda lake in Egypt.</title>
        <authorList>
            <person name="Dewey E.D."/>
            <person name="Stokes L.M."/>
            <person name="Burchell B.M."/>
            <person name="Shaffer K.N."/>
            <person name="Huntington A.M."/>
            <person name="Baker J.M."/>
            <person name="Nadendla S."/>
            <person name="Giglio M.G."/>
            <person name="Touchman J.W."/>
            <person name="Blankenship R.E."/>
            <person name="Madigan M.T."/>
            <person name="Sattley W.M."/>
        </authorList>
    </citation>
    <scope>NUCLEOTIDE SEQUENCE [LARGE SCALE GENOMIC DNA]</scope>
    <source>
        <strain evidence="2">HH</strain>
    </source>
</reference>
<organism evidence="1 2">
    <name type="scientific">Heliorestis convoluta</name>
    <dbReference type="NCBI Taxonomy" id="356322"/>
    <lineage>
        <taxon>Bacteria</taxon>
        <taxon>Bacillati</taxon>
        <taxon>Bacillota</taxon>
        <taxon>Clostridia</taxon>
        <taxon>Eubacteriales</taxon>
        <taxon>Heliobacteriaceae</taxon>
        <taxon>Heliorestis</taxon>
    </lineage>
</organism>
<dbReference type="AlphaFoldDB" id="A0A5Q2N7L7"/>
<evidence type="ECO:0000313" key="2">
    <source>
        <dbReference type="Proteomes" id="UP000366051"/>
    </source>
</evidence>
<dbReference type="Proteomes" id="UP000366051">
    <property type="component" value="Chromosome"/>
</dbReference>
<name>A0A5Q2N7L7_9FIRM</name>
<accession>A0A5Q2N7L7</accession>
<gene>
    <name evidence="1" type="ORF">FTV88_3347</name>
</gene>
<protein>
    <submittedName>
        <fullName evidence="1">Uncharacterized protein</fullName>
    </submittedName>
</protein>
<dbReference type="OrthoDB" id="2084466at2"/>
<proteinExistence type="predicted"/>
<sequence length="76" mass="8602">MAKQSYMYQIGERVITYNAQSGTISSIVHDEDGGSFLLVKLDHMTGEYAYDFSEVTRLAKVRSNHRTKAEPVLSRC</sequence>
<keyword evidence="2" id="KW-1185">Reference proteome</keyword>
<dbReference type="RefSeq" id="WP_153726408.1">
    <property type="nucleotide sequence ID" value="NZ_CP045875.1"/>
</dbReference>
<evidence type="ECO:0000313" key="1">
    <source>
        <dbReference type="EMBL" id="QGG49412.1"/>
    </source>
</evidence>
<dbReference type="EMBL" id="CP045875">
    <property type="protein sequence ID" value="QGG49412.1"/>
    <property type="molecule type" value="Genomic_DNA"/>
</dbReference>